<organism evidence="2 3">
    <name type="scientific">Gigaspora rosea</name>
    <dbReference type="NCBI Taxonomy" id="44941"/>
    <lineage>
        <taxon>Eukaryota</taxon>
        <taxon>Fungi</taxon>
        <taxon>Fungi incertae sedis</taxon>
        <taxon>Mucoromycota</taxon>
        <taxon>Glomeromycotina</taxon>
        <taxon>Glomeromycetes</taxon>
        <taxon>Diversisporales</taxon>
        <taxon>Gigasporaceae</taxon>
        <taxon>Gigaspora</taxon>
    </lineage>
</organism>
<evidence type="ECO:0000256" key="1">
    <source>
        <dbReference type="SAM" id="Phobius"/>
    </source>
</evidence>
<dbReference type="EMBL" id="QKWP01002111">
    <property type="protein sequence ID" value="RIB04777.1"/>
    <property type="molecule type" value="Genomic_DNA"/>
</dbReference>
<feature type="transmembrane region" description="Helical" evidence="1">
    <location>
        <begin position="12"/>
        <end position="32"/>
    </location>
</feature>
<gene>
    <name evidence="2" type="ORF">C2G38_2221428</name>
</gene>
<proteinExistence type="predicted"/>
<evidence type="ECO:0000313" key="2">
    <source>
        <dbReference type="EMBL" id="RIB04777.1"/>
    </source>
</evidence>
<keyword evidence="3" id="KW-1185">Reference proteome</keyword>
<dbReference type="Proteomes" id="UP000266673">
    <property type="component" value="Unassembled WGS sequence"/>
</dbReference>
<protein>
    <submittedName>
        <fullName evidence="2">Uncharacterized protein</fullName>
    </submittedName>
</protein>
<dbReference type="AlphaFoldDB" id="A0A397U6S0"/>
<keyword evidence="1" id="KW-1133">Transmembrane helix</keyword>
<evidence type="ECO:0000313" key="3">
    <source>
        <dbReference type="Proteomes" id="UP000266673"/>
    </source>
</evidence>
<keyword evidence="1" id="KW-0812">Transmembrane</keyword>
<sequence length="136" mass="15426">MITIISIPNLLVQLWITFFLLTINLIFDSNFFSGADLFSKKSSHDISVDTEFVDIDSSHYIFVEASAASDQHIYVEARFSLSIETEFVSVNSSHYNSVDVELVGADLALDYHFSDDVEPVDTNLELELNIRYTFTN</sequence>
<accession>A0A397U6S0</accession>
<keyword evidence="1" id="KW-0472">Membrane</keyword>
<reference evidence="2 3" key="1">
    <citation type="submission" date="2018-06" db="EMBL/GenBank/DDBJ databases">
        <title>Comparative genomics reveals the genomic features of Rhizophagus irregularis, R. cerebriforme, R. diaphanum and Gigaspora rosea, and their symbiotic lifestyle signature.</title>
        <authorList>
            <person name="Morin E."/>
            <person name="San Clemente H."/>
            <person name="Chen E.C.H."/>
            <person name="De La Providencia I."/>
            <person name="Hainaut M."/>
            <person name="Kuo A."/>
            <person name="Kohler A."/>
            <person name="Murat C."/>
            <person name="Tang N."/>
            <person name="Roy S."/>
            <person name="Loubradou J."/>
            <person name="Henrissat B."/>
            <person name="Grigoriev I.V."/>
            <person name="Corradi N."/>
            <person name="Roux C."/>
            <person name="Martin F.M."/>
        </authorList>
    </citation>
    <scope>NUCLEOTIDE SEQUENCE [LARGE SCALE GENOMIC DNA]</scope>
    <source>
        <strain evidence="2 3">DAOM 194757</strain>
    </source>
</reference>
<comment type="caution">
    <text evidence="2">The sequence shown here is derived from an EMBL/GenBank/DDBJ whole genome shotgun (WGS) entry which is preliminary data.</text>
</comment>
<dbReference type="OrthoDB" id="10491167at2759"/>
<name>A0A397U6S0_9GLOM</name>